<accession>A0ABS2CDZ3</accession>
<dbReference type="InterPro" id="IPR001296">
    <property type="entry name" value="Glyco_trans_1"/>
</dbReference>
<dbReference type="PANTHER" id="PTHR45947">
    <property type="entry name" value="SULFOQUINOVOSYL TRANSFERASE SQD2"/>
    <property type="match status" value="1"/>
</dbReference>
<reference evidence="3 4" key="1">
    <citation type="submission" date="2019-11" db="EMBL/GenBank/DDBJ databases">
        <title>Novel Deefgea species.</title>
        <authorList>
            <person name="Han J.-H."/>
        </authorList>
    </citation>
    <scope>NUCLEOTIDE SEQUENCE [LARGE SCALE GENOMIC DNA]</scope>
    <source>
        <strain evidence="3 4">LMG 24817</strain>
    </source>
</reference>
<dbReference type="InterPro" id="IPR028098">
    <property type="entry name" value="Glyco_trans_4-like_N"/>
</dbReference>
<dbReference type="Proteomes" id="UP001195660">
    <property type="component" value="Unassembled WGS sequence"/>
</dbReference>
<sequence length="372" mass="41845">MGKNVLVFRMVMPFKSEVFIREQAGNMSNFQVSYICRDLIGDFGGTVCSIPAEKKTQRYLFTLLRQSLLLKRFSEKKQASIIHAHFLPDAVMILPIAKQLGLPLIATSHGFDSQMSRCSQLKTLKPTNIQFLLHEQSLYREATSFIAVSNFIRGKMIDRGVAPEKIYTHYIGVDTKKFNLCDIEGRFVLNVSRHVKWKGIDVLLRAFAKTPQDWKLIQIGAGPETEALQQLTKELNIQDRVQWLGAQDHSEVIRLMRECAVYVQASLPDSNGQTEGFGMVLLEAAASGVPVIASRSGGMPEAMVENETGFLFEPGDAEELSLKLNHMLALDTYSRRAIGLAGRHFAETLDIRSQAIKLEKIYDETISKFKSR</sequence>
<evidence type="ECO:0000259" key="2">
    <source>
        <dbReference type="Pfam" id="PF13439"/>
    </source>
</evidence>
<dbReference type="PANTHER" id="PTHR45947:SF14">
    <property type="entry name" value="SLL1723 PROTEIN"/>
    <property type="match status" value="1"/>
</dbReference>
<dbReference type="InterPro" id="IPR050194">
    <property type="entry name" value="Glycosyltransferase_grp1"/>
</dbReference>
<evidence type="ECO:0000259" key="1">
    <source>
        <dbReference type="Pfam" id="PF00534"/>
    </source>
</evidence>
<name>A0ABS2CDZ3_9NEIS</name>
<dbReference type="EMBL" id="WOFE01000006">
    <property type="protein sequence ID" value="MBM5572351.1"/>
    <property type="molecule type" value="Genomic_DNA"/>
</dbReference>
<dbReference type="Pfam" id="PF13439">
    <property type="entry name" value="Glyco_transf_4"/>
    <property type="match status" value="1"/>
</dbReference>
<evidence type="ECO:0000313" key="4">
    <source>
        <dbReference type="Proteomes" id="UP001195660"/>
    </source>
</evidence>
<keyword evidence="4" id="KW-1185">Reference proteome</keyword>
<evidence type="ECO:0000313" key="3">
    <source>
        <dbReference type="EMBL" id="MBM5572351.1"/>
    </source>
</evidence>
<gene>
    <name evidence="3" type="ORF">GM173_12305</name>
</gene>
<feature type="domain" description="Glycosyltransferase subfamily 4-like N-terminal" evidence="2">
    <location>
        <begin position="49"/>
        <end position="176"/>
    </location>
</feature>
<protein>
    <submittedName>
        <fullName evidence="3">Glycosyltransferase</fullName>
    </submittedName>
</protein>
<dbReference type="RefSeq" id="WP_203571679.1">
    <property type="nucleotide sequence ID" value="NZ_WOFE01000006.1"/>
</dbReference>
<feature type="domain" description="Glycosyl transferase family 1" evidence="1">
    <location>
        <begin position="184"/>
        <end position="338"/>
    </location>
</feature>
<dbReference type="SUPFAM" id="SSF53756">
    <property type="entry name" value="UDP-Glycosyltransferase/glycogen phosphorylase"/>
    <property type="match status" value="1"/>
</dbReference>
<comment type="caution">
    <text evidence="3">The sequence shown here is derived from an EMBL/GenBank/DDBJ whole genome shotgun (WGS) entry which is preliminary data.</text>
</comment>
<proteinExistence type="predicted"/>
<dbReference type="Pfam" id="PF00534">
    <property type="entry name" value="Glycos_transf_1"/>
    <property type="match status" value="1"/>
</dbReference>
<dbReference type="Gene3D" id="3.40.50.2000">
    <property type="entry name" value="Glycogen Phosphorylase B"/>
    <property type="match status" value="2"/>
</dbReference>
<organism evidence="3 4">
    <name type="scientific">Deefgea chitinilytica</name>
    <dbReference type="NCBI Taxonomy" id="570276"/>
    <lineage>
        <taxon>Bacteria</taxon>
        <taxon>Pseudomonadati</taxon>
        <taxon>Pseudomonadota</taxon>
        <taxon>Betaproteobacteria</taxon>
        <taxon>Neisseriales</taxon>
        <taxon>Chitinibacteraceae</taxon>
        <taxon>Deefgea</taxon>
    </lineage>
</organism>